<sequence length="129" mass="14969">MVKLPGRISIRPLAQYTNKPQTHSVSIRDNKIQVDQKFAYQSLRSQVDYKDVTDIRVSVDDRTFDPMSRNVTISTAKRQIFEIPEMDTRQALKLKEAIESQRNNSKIQSSNASDNKDTSKVMSFSRFRR</sequence>
<evidence type="ECO:0000313" key="2">
    <source>
        <dbReference type="EMBL" id="KKP70214.1"/>
    </source>
</evidence>
<dbReference type="AlphaFoldDB" id="A0A0G0BL53"/>
<feature type="region of interest" description="Disordered" evidence="1">
    <location>
        <begin position="97"/>
        <end position="129"/>
    </location>
</feature>
<proteinExistence type="predicted"/>
<accession>A0A0G0BL53</accession>
<comment type="caution">
    <text evidence="2">The sequence shown here is derived from an EMBL/GenBank/DDBJ whole genome shotgun (WGS) entry which is preliminary data.</text>
</comment>
<evidence type="ECO:0000313" key="3">
    <source>
        <dbReference type="Proteomes" id="UP000034581"/>
    </source>
</evidence>
<feature type="compositionally biased region" description="Polar residues" evidence="1">
    <location>
        <begin position="100"/>
        <end position="113"/>
    </location>
</feature>
<gene>
    <name evidence="2" type="ORF">UR67_C0001G0123</name>
</gene>
<name>A0A0G0BL53_UNCC3</name>
<dbReference type="EMBL" id="LBQB01000001">
    <property type="protein sequence ID" value="KKP70214.1"/>
    <property type="molecule type" value="Genomic_DNA"/>
</dbReference>
<reference evidence="2 3" key="1">
    <citation type="journal article" date="2015" name="Nature">
        <title>rRNA introns, odd ribosomes, and small enigmatic genomes across a large radiation of phyla.</title>
        <authorList>
            <person name="Brown C.T."/>
            <person name="Hug L.A."/>
            <person name="Thomas B.C."/>
            <person name="Sharon I."/>
            <person name="Castelle C.J."/>
            <person name="Singh A."/>
            <person name="Wilkins M.J."/>
            <person name="Williams K.H."/>
            <person name="Banfield J.F."/>
        </authorList>
    </citation>
    <scope>NUCLEOTIDE SEQUENCE [LARGE SCALE GENOMIC DNA]</scope>
</reference>
<organism evidence="2 3">
    <name type="scientific">candidate division CPR3 bacterium GW2011_GWF2_35_18</name>
    <dbReference type="NCBI Taxonomy" id="1618350"/>
    <lineage>
        <taxon>Bacteria</taxon>
        <taxon>Bacteria division CPR3</taxon>
    </lineage>
</organism>
<evidence type="ECO:0000256" key="1">
    <source>
        <dbReference type="SAM" id="MobiDB-lite"/>
    </source>
</evidence>
<dbReference type="Proteomes" id="UP000034581">
    <property type="component" value="Unassembled WGS sequence"/>
</dbReference>
<dbReference type="STRING" id="1618350.UR67_C0001G0123"/>
<protein>
    <submittedName>
        <fullName evidence="2">Uncharacterized protein</fullName>
    </submittedName>
</protein>